<dbReference type="AlphaFoldDB" id="A0AAF0QZF4"/>
<evidence type="ECO:0000259" key="1">
    <source>
        <dbReference type="Pfam" id="PF05634"/>
    </source>
</evidence>
<gene>
    <name evidence="2" type="ORF">MTR67_025010</name>
</gene>
<sequence length="222" mass="26265">MRFVFWCKSWWLVKDDIVGAETLYFLALLWLEHSAQLLKMRENFLPLHNNYLCRYLQRDLYPHCYIILTVCVCMCDQLYMYVCVFIAEAGLTVCVCLCFESRSWIECSQIYVAQNGHEIQDCYQQVTEASTPGRRDRLMMCVDFPVPFLGQLSYYFLPAVNAHKSILLKMVMRFRIATNNSRRSFHSWKKGSMDDVLIPIESYHMHDPSGTHIKHEPEFQQM</sequence>
<accession>A0AAF0QZF4</accession>
<evidence type="ECO:0000313" key="3">
    <source>
        <dbReference type="Proteomes" id="UP001234989"/>
    </source>
</evidence>
<feature type="domain" description="APO" evidence="1">
    <location>
        <begin position="177"/>
        <end position="220"/>
    </location>
</feature>
<keyword evidence="3" id="KW-1185">Reference proteome</keyword>
<dbReference type="EMBL" id="CP133616">
    <property type="protein sequence ID" value="WMV31625.1"/>
    <property type="molecule type" value="Genomic_DNA"/>
</dbReference>
<dbReference type="Proteomes" id="UP001234989">
    <property type="component" value="Chromosome 5"/>
</dbReference>
<evidence type="ECO:0000313" key="2">
    <source>
        <dbReference type="EMBL" id="WMV31625.1"/>
    </source>
</evidence>
<organism evidence="2 3">
    <name type="scientific">Solanum verrucosum</name>
    <dbReference type="NCBI Taxonomy" id="315347"/>
    <lineage>
        <taxon>Eukaryota</taxon>
        <taxon>Viridiplantae</taxon>
        <taxon>Streptophyta</taxon>
        <taxon>Embryophyta</taxon>
        <taxon>Tracheophyta</taxon>
        <taxon>Spermatophyta</taxon>
        <taxon>Magnoliopsida</taxon>
        <taxon>eudicotyledons</taxon>
        <taxon>Gunneridae</taxon>
        <taxon>Pentapetalae</taxon>
        <taxon>asterids</taxon>
        <taxon>lamiids</taxon>
        <taxon>Solanales</taxon>
        <taxon>Solanaceae</taxon>
        <taxon>Solanoideae</taxon>
        <taxon>Solaneae</taxon>
        <taxon>Solanum</taxon>
    </lineage>
</organism>
<protein>
    <recommendedName>
        <fullName evidence="1">APO domain-containing protein</fullName>
    </recommendedName>
</protein>
<dbReference type="GO" id="GO:0003723">
    <property type="term" value="F:RNA binding"/>
    <property type="evidence" value="ECO:0007669"/>
    <property type="project" value="InterPro"/>
</dbReference>
<name>A0AAF0QZF4_SOLVR</name>
<dbReference type="InterPro" id="IPR023342">
    <property type="entry name" value="APO_dom"/>
</dbReference>
<reference evidence="2" key="1">
    <citation type="submission" date="2023-08" db="EMBL/GenBank/DDBJ databases">
        <title>A de novo genome assembly of Solanum verrucosum Schlechtendal, a Mexican diploid species geographically isolated from the other diploid A-genome species in potato relatives.</title>
        <authorList>
            <person name="Hosaka K."/>
        </authorList>
    </citation>
    <scope>NUCLEOTIDE SEQUENCE</scope>
    <source>
        <tissue evidence="2">Young leaves</tissue>
    </source>
</reference>
<dbReference type="Pfam" id="PF05634">
    <property type="entry name" value="APO_RNA-bind"/>
    <property type="match status" value="1"/>
</dbReference>
<proteinExistence type="predicted"/>